<feature type="transmembrane region" description="Helical" evidence="1">
    <location>
        <begin position="95"/>
        <end position="112"/>
    </location>
</feature>
<dbReference type="AlphaFoldDB" id="A0A0M2ST74"/>
<dbReference type="OrthoDB" id="2969509at2"/>
<feature type="transmembrane region" description="Helical" evidence="1">
    <location>
        <begin position="12"/>
        <end position="33"/>
    </location>
</feature>
<dbReference type="InterPro" id="IPR009936">
    <property type="entry name" value="DUF1468"/>
</dbReference>
<feature type="transmembrane region" description="Helical" evidence="1">
    <location>
        <begin position="39"/>
        <end position="58"/>
    </location>
</feature>
<name>A0A0M2ST74_9BACI</name>
<accession>A0A0M2ST74</accession>
<sequence>MNAKLLNTVASIIILMIGVIYIRSSAALGIGTAENMGAGFYPSILAGVLIIFTIVNLVKTLKKKEAEKVDIPNGKLILLTIGIMALFILSWSFVGFFYIHLFLFLLILYSVYSERLRKEFIVKNSFVAASITISIFVIFNFVLKLPL</sequence>
<comment type="caution">
    <text evidence="3">The sequence shown here is derived from an EMBL/GenBank/DDBJ whole genome shotgun (WGS) entry which is preliminary data.</text>
</comment>
<feature type="transmembrane region" description="Helical" evidence="1">
    <location>
        <begin position="70"/>
        <end position="89"/>
    </location>
</feature>
<keyword evidence="1" id="KW-0472">Membrane</keyword>
<evidence type="ECO:0000256" key="1">
    <source>
        <dbReference type="SAM" id="Phobius"/>
    </source>
</evidence>
<evidence type="ECO:0000313" key="3">
    <source>
        <dbReference type="EMBL" id="KKK36901.1"/>
    </source>
</evidence>
<keyword evidence="1" id="KW-1133">Transmembrane helix</keyword>
<evidence type="ECO:0000313" key="4">
    <source>
        <dbReference type="Proteomes" id="UP000034166"/>
    </source>
</evidence>
<proteinExistence type="predicted"/>
<evidence type="ECO:0000259" key="2">
    <source>
        <dbReference type="Pfam" id="PF07331"/>
    </source>
</evidence>
<dbReference type="EMBL" id="LAYY01000020">
    <property type="protein sequence ID" value="KKK36901.1"/>
    <property type="molecule type" value="Genomic_DNA"/>
</dbReference>
<dbReference type="Proteomes" id="UP000034166">
    <property type="component" value="Unassembled WGS sequence"/>
</dbReference>
<keyword evidence="4" id="KW-1185">Reference proteome</keyword>
<reference evidence="3 4" key="1">
    <citation type="submission" date="2015-04" db="EMBL/GenBank/DDBJ databases">
        <title>Taxonomic description and genome sequence of Bacillus campisalis sp. nov., a novel member of the genus Bacillus isolated from solar saltern.</title>
        <authorList>
            <person name="Mathan Kumar R."/>
            <person name="Kaur G."/>
            <person name="Kumar A."/>
            <person name="Singh N.K."/>
            <person name="Kaur N."/>
            <person name="Kumar N."/>
            <person name="Mayilraj S."/>
        </authorList>
    </citation>
    <scope>NUCLEOTIDE SEQUENCE [LARGE SCALE GENOMIC DNA]</scope>
    <source>
        <strain evidence="3 4">SA2-6</strain>
    </source>
</reference>
<protein>
    <recommendedName>
        <fullName evidence="2">DUF1468 domain-containing protein</fullName>
    </recommendedName>
</protein>
<keyword evidence="1" id="KW-0812">Transmembrane</keyword>
<organism evidence="3 4">
    <name type="scientific">Mesobacillus campisalis</name>
    <dbReference type="NCBI Taxonomy" id="1408103"/>
    <lineage>
        <taxon>Bacteria</taxon>
        <taxon>Bacillati</taxon>
        <taxon>Bacillota</taxon>
        <taxon>Bacilli</taxon>
        <taxon>Bacillales</taxon>
        <taxon>Bacillaceae</taxon>
        <taxon>Mesobacillus</taxon>
    </lineage>
</organism>
<feature type="domain" description="DUF1468" evidence="2">
    <location>
        <begin position="9"/>
        <end position="147"/>
    </location>
</feature>
<gene>
    <name evidence="3" type="ORF">WQ57_16820</name>
</gene>
<dbReference type="RefSeq" id="WP_046524924.1">
    <property type="nucleotide sequence ID" value="NZ_LAYY01000020.1"/>
</dbReference>
<dbReference type="Pfam" id="PF07331">
    <property type="entry name" value="TctB"/>
    <property type="match status" value="1"/>
</dbReference>
<dbReference type="PATRIC" id="fig|1408103.3.peg.3742"/>
<feature type="transmembrane region" description="Helical" evidence="1">
    <location>
        <begin position="124"/>
        <end position="143"/>
    </location>
</feature>